<dbReference type="Gene3D" id="1.10.10.10">
    <property type="entry name" value="Winged helix-like DNA-binding domain superfamily/Winged helix DNA-binding domain"/>
    <property type="match status" value="1"/>
</dbReference>
<proteinExistence type="inferred from homology"/>
<feature type="domain" description="HTH lysR-type" evidence="5">
    <location>
        <begin position="1"/>
        <end position="58"/>
    </location>
</feature>
<dbReference type="GO" id="GO:0000976">
    <property type="term" value="F:transcription cis-regulatory region binding"/>
    <property type="evidence" value="ECO:0007669"/>
    <property type="project" value="TreeGrafter"/>
</dbReference>
<evidence type="ECO:0000313" key="6">
    <source>
        <dbReference type="EMBL" id="ENZ13748.1"/>
    </source>
</evidence>
<dbReference type="PATRIC" id="fig|999408.3.peg.2859"/>
<evidence type="ECO:0000256" key="2">
    <source>
        <dbReference type="ARBA" id="ARBA00023015"/>
    </source>
</evidence>
<evidence type="ECO:0000256" key="1">
    <source>
        <dbReference type="ARBA" id="ARBA00009437"/>
    </source>
</evidence>
<sequence length="297" mass="33295">MTFRHLKIFVTVCETGSMTAAASQLFIAQPSISLAISEMEEYYGVKLFDRISRKLYLTENGRRALQYARHIIDLLDEMEQGVRDVDAMGRLKVGTSITIGTYLLPGYIKRLKQQYPALKVEASIANSETIEQQILDNEIDVGIIEGVAHSHFILSESFAGDRLAFICPAGHEFAGRTLEELAEVRNQDFILREKGSAGREIFDGILAAQELNVRPIWQSASNQVILQGVKAGLGISILPYFLVRQGIREGELAEFRIKGLALNRKYSVIYHKNKFLPRSARTLMELCKEENGTARGL</sequence>
<dbReference type="Pfam" id="PF00126">
    <property type="entry name" value="HTH_1"/>
    <property type="match status" value="1"/>
</dbReference>
<dbReference type="InterPro" id="IPR036390">
    <property type="entry name" value="WH_DNA-bd_sf"/>
</dbReference>
<dbReference type="InterPro" id="IPR036388">
    <property type="entry name" value="WH-like_DNA-bd_sf"/>
</dbReference>
<organism evidence="6 7">
    <name type="scientific">[Clostridium] clostridioforme 90A8</name>
    <dbReference type="NCBI Taxonomy" id="999408"/>
    <lineage>
        <taxon>Bacteria</taxon>
        <taxon>Bacillati</taxon>
        <taxon>Bacillota</taxon>
        <taxon>Clostridia</taxon>
        <taxon>Lachnospirales</taxon>
        <taxon>Lachnospiraceae</taxon>
        <taxon>Enterocloster</taxon>
    </lineage>
</organism>
<dbReference type="Gene3D" id="3.40.190.290">
    <property type="match status" value="1"/>
</dbReference>
<dbReference type="Pfam" id="PF03466">
    <property type="entry name" value="LysR_substrate"/>
    <property type="match status" value="1"/>
</dbReference>
<protein>
    <submittedName>
        <fullName evidence="6">LysR family transcriptional regulator</fullName>
    </submittedName>
</protein>
<dbReference type="GeneID" id="57963346"/>
<dbReference type="GO" id="GO:0003700">
    <property type="term" value="F:DNA-binding transcription factor activity"/>
    <property type="evidence" value="ECO:0007669"/>
    <property type="project" value="InterPro"/>
</dbReference>
<keyword evidence="3" id="KW-0238">DNA-binding</keyword>
<comment type="caution">
    <text evidence="6">The sequence shown here is derived from an EMBL/GenBank/DDBJ whole genome shotgun (WGS) entry which is preliminary data.</text>
</comment>
<dbReference type="PANTHER" id="PTHR30126:SF94">
    <property type="entry name" value="LYSR FAMILY TRANSCRIPTIONAL REGULATOR"/>
    <property type="match status" value="1"/>
</dbReference>
<evidence type="ECO:0000256" key="3">
    <source>
        <dbReference type="ARBA" id="ARBA00023125"/>
    </source>
</evidence>
<dbReference type="PANTHER" id="PTHR30126">
    <property type="entry name" value="HTH-TYPE TRANSCRIPTIONAL REGULATOR"/>
    <property type="match status" value="1"/>
</dbReference>
<accession>A0A0E2HAH6</accession>
<reference evidence="6 7" key="1">
    <citation type="submission" date="2013-01" db="EMBL/GenBank/DDBJ databases">
        <title>The Genome Sequence of Clostridium clostridioforme 90A8.</title>
        <authorList>
            <consortium name="The Broad Institute Genome Sequencing Platform"/>
            <person name="Earl A."/>
            <person name="Ward D."/>
            <person name="Feldgarden M."/>
            <person name="Gevers D."/>
            <person name="Courvalin P."/>
            <person name="Lambert T."/>
            <person name="Walker B."/>
            <person name="Young S.K."/>
            <person name="Zeng Q."/>
            <person name="Gargeya S."/>
            <person name="Fitzgerald M."/>
            <person name="Haas B."/>
            <person name="Abouelleil A."/>
            <person name="Alvarado L."/>
            <person name="Arachchi H.M."/>
            <person name="Berlin A.M."/>
            <person name="Chapman S.B."/>
            <person name="Dewar J."/>
            <person name="Goldberg J."/>
            <person name="Griggs A."/>
            <person name="Gujja S."/>
            <person name="Hansen M."/>
            <person name="Howarth C."/>
            <person name="Imamovic A."/>
            <person name="Larimer J."/>
            <person name="McCowan C."/>
            <person name="Murphy C."/>
            <person name="Neiman D."/>
            <person name="Pearson M."/>
            <person name="Priest M."/>
            <person name="Roberts A."/>
            <person name="Saif S."/>
            <person name="Shea T."/>
            <person name="Sisk P."/>
            <person name="Sykes S."/>
            <person name="Wortman J."/>
            <person name="Nusbaum C."/>
            <person name="Birren B."/>
        </authorList>
    </citation>
    <scope>NUCLEOTIDE SEQUENCE [LARGE SCALE GENOMIC DNA]</scope>
    <source>
        <strain evidence="6 7">90A8</strain>
    </source>
</reference>
<dbReference type="RefSeq" id="WP_002595920.1">
    <property type="nucleotide sequence ID" value="NZ_KB851021.1"/>
</dbReference>
<comment type="similarity">
    <text evidence="1">Belongs to the LysR transcriptional regulatory family.</text>
</comment>
<dbReference type="HOGENOM" id="CLU_039613_6_1_9"/>
<dbReference type="SUPFAM" id="SSF53850">
    <property type="entry name" value="Periplasmic binding protein-like II"/>
    <property type="match status" value="1"/>
</dbReference>
<dbReference type="InterPro" id="IPR000847">
    <property type="entry name" value="LysR_HTH_N"/>
</dbReference>
<dbReference type="AlphaFoldDB" id="A0A0E2HAH6"/>
<dbReference type="Proteomes" id="UP000013085">
    <property type="component" value="Unassembled WGS sequence"/>
</dbReference>
<name>A0A0E2HAH6_9FIRM</name>
<dbReference type="SUPFAM" id="SSF46785">
    <property type="entry name" value="Winged helix' DNA-binding domain"/>
    <property type="match status" value="1"/>
</dbReference>
<keyword evidence="4" id="KW-0804">Transcription</keyword>
<dbReference type="PRINTS" id="PR00039">
    <property type="entry name" value="HTHLYSR"/>
</dbReference>
<dbReference type="FunFam" id="1.10.10.10:FF:000001">
    <property type="entry name" value="LysR family transcriptional regulator"/>
    <property type="match status" value="1"/>
</dbReference>
<dbReference type="EMBL" id="AGYR01000029">
    <property type="protein sequence ID" value="ENZ13748.1"/>
    <property type="molecule type" value="Genomic_DNA"/>
</dbReference>
<gene>
    <name evidence="6" type="ORF">HMPREF1090_02643</name>
</gene>
<dbReference type="InterPro" id="IPR005119">
    <property type="entry name" value="LysR_subst-bd"/>
</dbReference>
<evidence type="ECO:0000256" key="4">
    <source>
        <dbReference type="ARBA" id="ARBA00023163"/>
    </source>
</evidence>
<evidence type="ECO:0000313" key="7">
    <source>
        <dbReference type="Proteomes" id="UP000013085"/>
    </source>
</evidence>
<evidence type="ECO:0000259" key="5">
    <source>
        <dbReference type="PROSITE" id="PS50931"/>
    </source>
</evidence>
<dbReference type="PROSITE" id="PS50931">
    <property type="entry name" value="HTH_LYSR"/>
    <property type="match status" value="1"/>
</dbReference>
<keyword evidence="2" id="KW-0805">Transcription regulation</keyword>